<comment type="caution">
    <text evidence="7">The sequence shown here is derived from an EMBL/GenBank/DDBJ whole genome shotgun (WGS) entry which is preliminary data.</text>
</comment>
<reference evidence="7 8" key="1">
    <citation type="submission" date="2023-03" db="EMBL/GenBank/DDBJ databases">
        <title>Genome insight into feeding habits of ladybird beetles.</title>
        <authorList>
            <person name="Li H.-S."/>
            <person name="Huang Y.-H."/>
            <person name="Pang H."/>
        </authorList>
    </citation>
    <scope>NUCLEOTIDE SEQUENCE [LARGE SCALE GENOMIC DNA]</scope>
    <source>
        <strain evidence="7">SYSU_2023b</strain>
        <tissue evidence="7">Whole body</tissue>
    </source>
</reference>
<evidence type="ECO:0000256" key="2">
    <source>
        <dbReference type="ARBA" id="ARBA00005679"/>
    </source>
</evidence>
<dbReference type="AlphaFoldDB" id="A0AAW1TR88"/>
<dbReference type="Gene3D" id="3.40.30.10">
    <property type="entry name" value="Glutaredoxin"/>
    <property type="match status" value="1"/>
</dbReference>
<organism evidence="7 8">
    <name type="scientific">Henosepilachna vigintioctopunctata</name>
    <dbReference type="NCBI Taxonomy" id="420089"/>
    <lineage>
        <taxon>Eukaryota</taxon>
        <taxon>Metazoa</taxon>
        <taxon>Ecdysozoa</taxon>
        <taxon>Arthropoda</taxon>
        <taxon>Hexapoda</taxon>
        <taxon>Insecta</taxon>
        <taxon>Pterygota</taxon>
        <taxon>Neoptera</taxon>
        <taxon>Endopterygota</taxon>
        <taxon>Coleoptera</taxon>
        <taxon>Polyphaga</taxon>
        <taxon>Cucujiformia</taxon>
        <taxon>Coccinelloidea</taxon>
        <taxon>Coccinellidae</taxon>
        <taxon>Epilachninae</taxon>
        <taxon>Epilachnini</taxon>
        <taxon>Henosepilachna</taxon>
    </lineage>
</organism>
<keyword evidence="4 6" id="KW-0732">Signal</keyword>
<evidence type="ECO:0008006" key="9">
    <source>
        <dbReference type="Google" id="ProtNLM"/>
    </source>
</evidence>
<evidence type="ECO:0000256" key="4">
    <source>
        <dbReference type="ARBA" id="ARBA00022729"/>
    </source>
</evidence>
<accession>A0AAW1TR88</accession>
<keyword evidence="8" id="KW-1185">Reference proteome</keyword>
<evidence type="ECO:0000256" key="3">
    <source>
        <dbReference type="ARBA" id="ARBA00022525"/>
    </source>
</evidence>
<dbReference type="PANTHER" id="PTHR13234:SF8">
    <property type="entry name" value="GAMMA-INTERFERON-INDUCIBLE LYSOSOMAL THIOL REDUCTASE"/>
    <property type="match status" value="1"/>
</dbReference>
<feature type="signal peptide" evidence="6">
    <location>
        <begin position="1"/>
        <end position="21"/>
    </location>
</feature>
<evidence type="ECO:0000256" key="1">
    <source>
        <dbReference type="ARBA" id="ARBA00004613"/>
    </source>
</evidence>
<dbReference type="InterPro" id="IPR004911">
    <property type="entry name" value="Interferon-induced_GILT"/>
</dbReference>
<sequence>MVSSSVILIISIYCFLGLVTSDENNANLTKVSIYYETLCSDSIIFIRNDFYPNYERLKHRILVDFVPYGKSRQSRASNGSWTFTCHHGSWECRGNKYQACALDQTEKQDQTVEFVKCVMWQTNPTDADDVKECALSNGLDWNKISSCQQGNRGDELLANYGNRTLNLNPKLVSVPTILFDDVYDENLQKLCQRDFLRAACSKISEPKPDACKIYPPSLLQNAQKS</sequence>
<evidence type="ECO:0000313" key="7">
    <source>
        <dbReference type="EMBL" id="KAK9873319.1"/>
    </source>
</evidence>
<comment type="similarity">
    <text evidence="2">Belongs to the GILT family.</text>
</comment>
<feature type="chain" id="PRO_5043587288" description="Gamma-interferon-inducible lysosomal thiol reductase" evidence="6">
    <location>
        <begin position="22"/>
        <end position="225"/>
    </location>
</feature>
<protein>
    <recommendedName>
        <fullName evidence="9">Gamma-interferon-inducible lysosomal thiol reductase</fullName>
    </recommendedName>
</protein>
<evidence type="ECO:0000313" key="8">
    <source>
        <dbReference type="Proteomes" id="UP001431783"/>
    </source>
</evidence>
<keyword evidence="5" id="KW-0325">Glycoprotein</keyword>
<gene>
    <name evidence="7" type="ORF">WA026_021811</name>
</gene>
<comment type="subcellular location">
    <subcellularLocation>
        <location evidence="1">Secreted</location>
    </subcellularLocation>
</comment>
<name>A0AAW1TR88_9CUCU</name>
<dbReference type="GO" id="GO:0005576">
    <property type="term" value="C:extracellular region"/>
    <property type="evidence" value="ECO:0007669"/>
    <property type="project" value="UniProtKB-SubCell"/>
</dbReference>
<dbReference type="EMBL" id="JARQZJ010000017">
    <property type="protein sequence ID" value="KAK9873319.1"/>
    <property type="molecule type" value="Genomic_DNA"/>
</dbReference>
<proteinExistence type="inferred from homology"/>
<dbReference type="Proteomes" id="UP001431783">
    <property type="component" value="Unassembled WGS sequence"/>
</dbReference>
<dbReference type="PANTHER" id="PTHR13234">
    <property type="entry name" value="GAMMA-INTERFERON INDUCIBLE LYSOSOMAL THIOL REDUCTASE GILT"/>
    <property type="match status" value="1"/>
</dbReference>
<keyword evidence="3" id="KW-0964">Secreted</keyword>
<dbReference type="Pfam" id="PF03227">
    <property type="entry name" value="GILT"/>
    <property type="match status" value="1"/>
</dbReference>
<dbReference type="GO" id="GO:0016671">
    <property type="term" value="F:oxidoreductase activity, acting on a sulfur group of donors, disulfide as acceptor"/>
    <property type="evidence" value="ECO:0007669"/>
    <property type="project" value="InterPro"/>
</dbReference>
<evidence type="ECO:0000256" key="6">
    <source>
        <dbReference type="SAM" id="SignalP"/>
    </source>
</evidence>
<evidence type="ECO:0000256" key="5">
    <source>
        <dbReference type="ARBA" id="ARBA00023180"/>
    </source>
</evidence>